<accession>L8JNM9</accession>
<feature type="transmembrane region" description="Helical" evidence="1">
    <location>
        <begin position="389"/>
        <end position="407"/>
    </location>
</feature>
<evidence type="ECO:0000256" key="1">
    <source>
        <dbReference type="SAM" id="Phobius"/>
    </source>
</evidence>
<feature type="transmembrane region" description="Helical" evidence="1">
    <location>
        <begin position="414"/>
        <end position="434"/>
    </location>
</feature>
<comment type="caution">
    <text evidence="2">The sequence shown here is derived from an EMBL/GenBank/DDBJ whole genome shotgun (WGS) entry which is preliminary data.</text>
</comment>
<feature type="transmembrane region" description="Helical" evidence="1">
    <location>
        <begin position="161"/>
        <end position="183"/>
    </location>
</feature>
<dbReference type="OrthoDB" id="1491846at2"/>
<dbReference type="eggNOG" id="COG0463">
    <property type="taxonomic scope" value="Bacteria"/>
</dbReference>
<name>L8JNM9_9BACT</name>
<evidence type="ECO:0000313" key="3">
    <source>
        <dbReference type="Proteomes" id="UP000011135"/>
    </source>
</evidence>
<feature type="transmembrane region" description="Helical" evidence="1">
    <location>
        <begin position="234"/>
        <end position="259"/>
    </location>
</feature>
<keyword evidence="3" id="KW-1185">Reference proteome</keyword>
<dbReference type="Proteomes" id="UP000011135">
    <property type="component" value="Unassembled WGS sequence"/>
</dbReference>
<dbReference type="PATRIC" id="fig|1237149.3.peg.4250"/>
<dbReference type="EMBL" id="AMZN01000069">
    <property type="protein sequence ID" value="ELR69758.1"/>
    <property type="molecule type" value="Genomic_DNA"/>
</dbReference>
<dbReference type="Pfam" id="PF26314">
    <property type="entry name" value="MptA_B_family"/>
    <property type="match status" value="1"/>
</dbReference>
<feature type="transmembrane region" description="Helical" evidence="1">
    <location>
        <begin position="60"/>
        <end position="81"/>
    </location>
</feature>
<dbReference type="STRING" id="1237149.C900_04735"/>
<dbReference type="RefSeq" id="WP_009581931.1">
    <property type="nucleotide sequence ID" value="NZ_AMZN01000069.1"/>
</dbReference>
<feature type="transmembrane region" description="Helical" evidence="1">
    <location>
        <begin position="324"/>
        <end position="346"/>
    </location>
</feature>
<sequence length="448" mass="52158">MVKSGSGWLLYKAAGVSLPLYAWLAYLVPRFESFQLISGYSVLFGLFMVMWFYARTAKQVRWLLVFAILLRMVLLFAFPGLSDDIYRFVWDGRLFNQNIHPFSHIPSYYMDPGSPDVPGITSSLYYLLNSPNYFTIYPPVAQFFFSVATAIFPASVHGSAIVIRAFIILAECGSIWLITRILFHYKLPAKNALLYALNPLIILELTGNLHFEAFMIFFLLAGTYFFITGKSRMAALSLAFAIASKLLPLMLMPLFIRWLHWKKLLIFYALIAAFTLVLFLPFLHQDLFNGMTASLSLYFQRFEFNASIYYLLREIGFYTEGYNTIHILGKYLALAAFLLIMGYALLHNHKRIRLPEAMLWVLLFYLFLSTTVHPWYISTVLVLSIFTRFRFVILWSFLIFMTYVGYSESGFEEILWLTTTEYVLVFVFMLYEIYKHYIKKGQTQNNEQ</sequence>
<keyword evidence="1" id="KW-1133">Transmembrane helix</keyword>
<organism evidence="2 3">
    <name type="scientific">Fulvivirga imtechensis AK7</name>
    <dbReference type="NCBI Taxonomy" id="1237149"/>
    <lineage>
        <taxon>Bacteria</taxon>
        <taxon>Pseudomonadati</taxon>
        <taxon>Bacteroidota</taxon>
        <taxon>Cytophagia</taxon>
        <taxon>Cytophagales</taxon>
        <taxon>Fulvivirgaceae</taxon>
        <taxon>Fulvivirga</taxon>
    </lineage>
</organism>
<evidence type="ECO:0008006" key="4">
    <source>
        <dbReference type="Google" id="ProtNLM"/>
    </source>
</evidence>
<reference evidence="2 3" key="1">
    <citation type="submission" date="2012-12" db="EMBL/GenBank/DDBJ databases">
        <title>Genome assembly of Fulvivirga imtechensis AK7.</title>
        <authorList>
            <person name="Nupur N."/>
            <person name="Khatri I."/>
            <person name="Kumar R."/>
            <person name="Subramanian S."/>
            <person name="Pinnaka A."/>
        </authorList>
    </citation>
    <scope>NUCLEOTIDE SEQUENCE [LARGE SCALE GENOMIC DNA]</scope>
    <source>
        <strain evidence="2 3">AK7</strain>
    </source>
</reference>
<feature type="transmembrane region" description="Helical" evidence="1">
    <location>
        <begin position="136"/>
        <end position="154"/>
    </location>
</feature>
<evidence type="ECO:0000313" key="2">
    <source>
        <dbReference type="EMBL" id="ELR69758.1"/>
    </source>
</evidence>
<feature type="transmembrane region" description="Helical" evidence="1">
    <location>
        <begin position="358"/>
        <end position="377"/>
    </location>
</feature>
<feature type="transmembrane region" description="Helical" evidence="1">
    <location>
        <begin position="265"/>
        <end position="283"/>
    </location>
</feature>
<protein>
    <recommendedName>
        <fullName evidence="4">DUF2029 domain-containing protein</fullName>
    </recommendedName>
</protein>
<feature type="transmembrane region" description="Helical" evidence="1">
    <location>
        <begin position="34"/>
        <end position="53"/>
    </location>
</feature>
<proteinExistence type="predicted"/>
<keyword evidence="1" id="KW-0812">Transmembrane</keyword>
<gene>
    <name evidence="2" type="ORF">C900_04735</name>
</gene>
<keyword evidence="1" id="KW-0472">Membrane</keyword>
<dbReference type="AlphaFoldDB" id="L8JNM9"/>
<feature type="transmembrane region" description="Helical" evidence="1">
    <location>
        <begin position="9"/>
        <end position="28"/>
    </location>
</feature>
<feature type="transmembrane region" description="Helical" evidence="1">
    <location>
        <begin position="209"/>
        <end position="227"/>
    </location>
</feature>